<dbReference type="Proteomes" id="UP000712600">
    <property type="component" value="Unassembled WGS sequence"/>
</dbReference>
<proteinExistence type="predicted"/>
<organism evidence="1 2">
    <name type="scientific">Brassica cretica</name>
    <name type="common">Mustard</name>
    <dbReference type="NCBI Taxonomy" id="69181"/>
    <lineage>
        <taxon>Eukaryota</taxon>
        <taxon>Viridiplantae</taxon>
        <taxon>Streptophyta</taxon>
        <taxon>Embryophyta</taxon>
        <taxon>Tracheophyta</taxon>
        <taxon>Spermatophyta</taxon>
        <taxon>Magnoliopsida</taxon>
        <taxon>eudicotyledons</taxon>
        <taxon>Gunneridae</taxon>
        <taxon>Pentapetalae</taxon>
        <taxon>rosids</taxon>
        <taxon>malvids</taxon>
        <taxon>Brassicales</taxon>
        <taxon>Brassicaceae</taxon>
        <taxon>Brassiceae</taxon>
        <taxon>Brassica</taxon>
    </lineage>
</organism>
<dbReference type="EMBL" id="QGKX02000004">
    <property type="protein sequence ID" value="KAF3600230.1"/>
    <property type="molecule type" value="Genomic_DNA"/>
</dbReference>
<sequence>MKENRAAHLYKVSNLVYKCVCEFMEADGGRIYEDEDRAQDFSASKFAMYGLAVRRTSYNSFPGVDIYEHAIPGAELEYVNPGSHQNRIGSSQLGHDFVS</sequence>
<dbReference type="AlphaFoldDB" id="A0A8S9SJF8"/>
<evidence type="ECO:0000313" key="2">
    <source>
        <dbReference type="Proteomes" id="UP000712600"/>
    </source>
</evidence>
<name>A0A8S9SJF8_BRACR</name>
<gene>
    <name evidence="1" type="ORF">F2Q69_00032875</name>
</gene>
<reference evidence="1" key="1">
    <citation type="submission" date="2019-12" db="EMBL/GenBank/DDBJ databases">
        <title>Genome sequencing and annotation of Brassica cretica.</title>
        <authorList>
            <person name="Studholme D.J."/>
            <person name="Sarris P."/>
        </authorList>
    </citation>
    <scope>NUCLEOTIDE SEQUENCE</scope>
    <source>
        <strain evidence="1">PFS-109/04</strain>
        <tissue evidence="1">Leaf</tissue>
    </source>
</reference>
<accession>A0A8S9SJF8</accession>
<evidence type="ECO:0000313" key="1">
    <source>
        <dbReference type="EMBL" id="KAF3600230.1"/>
    </source>
</evidence>
<comment type="caution">
    <text evidence="1">The sequence shown here is derived from an EMBL/GenBank/DDBJ whole genome shotgun (WGS) entry which is preliminary data.</text>
</comment>
<protein>
    <submittedName>
        <fullName evidence="1">Uncharacterized protein</fullName>
    </submittedName>
</protein>